<feature type="transmembrane region" description="Helical" evidence="7">
    <location>
        <begin position="140"/>
        <end position="159"/>
    </location>
</feature>
<keyword evidence="10" id="KW-1185">Reference proteome</keyword>
<dbReference type="EMBL" id="BSFJ01000035">
    <property type="protein sequence ID" value="GLK74039.1"/>
    <property type="molecule type" value="Genomic_DNA"/>
</dbReference>
<evidence type="ECO:0000256" key="1">
    <source>
        <dbReference type="ARBA" id="ARBA00004651"/>
    </source>
</evidence>
<comment type="caution">
    <text evidence="9">The sequence shown here is derived from an EMBL/GenBank/DDBJ whole genome shotgun (WGS) entry which is preliminary data.</text>
</comment>
<comment type="similarity">
    <text evidence="7">Belongs to the binding-protein-dependent transport system permease family.</text>
</comment>
<dbReference type="AlphaFoldDB" id="A0A9W6JDI9"/>
<keyword evidence="3" id="KW-1003">Cell membrane</keyword>
<dbReference type="CDD" id="cd06261">
    <property type="entry name" value="TM_PBP2"/>
    <property type="match status" value="1"/>
</dbReference>
<evidence type="ECO:0000256" key="4">
    <source>
        <dbReference type="ARBA" id="ARBA00022692"/>
    </source>
</evidence>
<dbReference type="Gene3D" id="1.10.3720.10">
    <property type="entry name" value="MetI-like"/>
    <property type="match status" value="1"/>
</dbReference>
<dbReference type="InterPro" id="IPR000515">
    <property type="entry name" value="MetI-like"/>
</dbReference>
<reference evidence="9" key="1">
    <citation type="journal article" date="2014" name="Int. J. Syst. Evol. Microbiol.">
        <title>Complete genome sequence of Corynebacterium casei LMG S-19264T (=DSM 44701T), isolated from a smear-ripened cheese.</title>
        <authorList>
            <consortium name="US DOE Joint Genome Institute (JGI-PGF)"/>
            <person name="Walter F."/>
            <person name="Albersmeier A."/>
            <person name="Kalinowski J."/>
            <person name="Ruckert C."/>
        </authorList>
    </citation>
    <scope>NUCLEOTIDE SEQUENCE</scope>
    <source>
        <strain evidence="9">VKM B-2484</strain>
    </source>
</reference>
<dbReference type="PROSITE" id="PS50928">
    <property type="entry name" value="ABC_TM1"/>
    <property type="match status" value="1"/>
</dbReference>
<accession>A0A9W6JDI9</accession>
<keyword evidence="2 7" id="KW-0813">Transport</keyword>
<keyword evidence="5 7" id="KW-1133">Transmembrane helix</keyword>
<evidence type="ECO:0000256" key="5">
    <source>
        <dbReference type="ARBA" id="ARBA00022989"/>
    </source>
</evidence>
<proteinExistence type="inferred from homology"/>
<dbReference type="GO" id="GO:0055085">
    <property type="term" value="P:transmembrane transport"/>
    <property type="evidence" value="ECO:0007669"/>
    <property type="project" value="InterPro"/>
</dbReference>
<feature type="transmembrane region" description="Helical" evidence="7">
    <location>
        <begin position="78"/>
        <end position="100"/>
    </location>
</feature>
<dbReference type="InterPro" id="IPR035906">
    <property type="entry name" value="MetI-like_sf"/>
</dbReference>
<gene>
    <name evidence="9" type="ORF">GCM10017643_41570</name>
</gene>
<keyword evidence="4 7" id="KW-0812">Transmembrane</keyword>
<dbReference type="Pfam" id="PF00528">
    <property type="entry name" value="BPD_transp_1"/>
    <property type="match status" value="1"/>
</dbReference>
<evidence type="ECO:0000313" key="10">
    <source>
        <dbReference type="Proteomes" id="UP001143370"/>
    </source>
</evidence>
<feature type="transmembrane region" description="Helical" evidence="7">
    <location>
        <begin position="231"/>
        <end position="255"/>
    </location>
</feature>
<evidence type="ECO:0000256" key="6">
    <source>
        <dbReference type="ARBA" id="ARBA00023136"/>
    </source>
</evidence>
<comment type="subcellular location">
    <subcellularLocation>
        <location evidence="1 7">Cell membrane</location>
        <topology evidence="1 7">Multi-pass membrane protein</topology>
    </subcellularLocation>
</comment>
<dbReference type="Proteomes" id="UP001143370">
    <property type="component" value="Unassembled WGS sequence"/>
</dbReference>
<dbReference type="SUPFAM" id="SSF161098">
    <property type="entry name" value="MetI-like"/>
    <property type="match status" value="1"/>
</dbReference>
<dbReference type="PANTHER" id="PTHR30151:SF0">
    <property type="entry name" value="ABC TRANSPORTER PERMEASE PROTEIN MJ0413-RELATED"/>
    <property type="match status" value="1"/>
</dbReference>
<name>A0A9W6JDI9_9HYPH</name>
<organism evidence="9 10">
    <name type="scientific">Ancylobacter dichloromethanicus</name>
    <dbReference type="NCBI Taxonomy" id="518825"/>
    <lineage>
        <taxon>Bacteria</taxon>
        <taxon>Pseudomonadati</taxon>
        <taxon>Pseudomonadota</taxon>
        <taxon>Alphaproteobacteria</taxon>
        <taxon>Hyphomicrobiales</taxon>
        <taxon>Xanthobacteraceae</taxon>
        <taxon>Ancylobacter</taxon>
    </lineage>
</organism>
<protein>
    <submittedName>
        <fullName evidence="9">ABC transporter permease</fullName>
    </submittedName>
</protein>
<keyword evidence="6 7" id="KW-0472">Membrane</keyword>
<feature type="transmembrane region" description="Helical" evidence="7">
    <location>
        <begin position="112"/>
        <end position="134"/>
    </location>
</feature>
<feature type="transmembrane region" description="Helical" evidence="7">
    <location>
        <begin position="20"/>
        <end position="41"/>
    </location>
</feature>
<dbReference type="GO" id="GO:0005886">
    <property type="term" value="C:plasma membrane"/>
    <property type="evidence" value="ECO:0007669"/>
    <property type="project" value="UniProtKB-SubCell"/>
</dbReference>
<dbReference type="RefSeq" id="WP_213368583.1">
    <property type="nucleotide sequence ID" value="NZ_BSFJ01000035.1"/>
</dbReference>
<feature type="domain" description="ABC transmembrane type-1" evidence="8">
    <location>
        <begin position="74"/>
        <end position="254"/>
    </location>
</feature>
<evidence type="ECO:0000313" key="9">
    <source>
        <dbReference type="EMBL" id="GLK74039.1"/>
    </source>
</evidence>
<dbReference type="PANTHER" id="PTHR30151">
    <property type="entry name" value="ALKANE SULFONATE ABC TRANSPORTER-RELATED, MEMBRANE SUBUNIT"/>
    <property type="match status" value="1"/>
</dbReference>
<evidence type="ECO:0000256" key="3">
    <source>
        <dbReference type="ARBA" id="ARBA00022475"/>
    </source>
</evidence>
<evidence type="ECO:0000256" key="7">
    <source>
        <dbReference type="RuleBase" id="RU363032"/>
    </source>
</evidence>
<evidence type="ECO:0000259" key="8">
    <source>
        <dbReference type="PROSITE" id="PS50928"/>
    </source>
</evidence>
<evidence type="ECO:0000256" key="2">
    <source>
        <dbReference type="ARBA" id="ARBA00022448"/>
    </source>
</evidence>
<sequence>MAATAPAPMPSAGSPRLYHLAGTLLRYAPVAVLFIVWDLLGRTGLISRQMLPDLADIFSAFTTMLLSGDLLYNSARSISRAATGLGLAVVIGIGAGLLMASFRPVRLIVNPIVQLFYPMPKSALIPVVMIWLGLGDSSKILLIFLGCLLPVVVGTYNGAKGVNPFLLWSAASLGASRAQVMREVVLPAAMPDILNGCRTALAFSFILMVSSEFVIATDGVGYMISSLGDGGLYPAMFAAIFFVAAIGFAADRLYAALVRRLLRWREA</sequence>
<reference evidence="9" key="2">
    <citation type="submission" date="2023-01" db="EMBL/GenBank/DDBJ databases">
        <authorList>
            <person name="Sun Q."/>
            <person name="Evtushenko L."/>
        </authorList>
    </citation>
    <scope>NUCLEOTIDE SEQUENCE</scope>
    <source>
        <strain evidence="9">VKM B-2484</strain>
    </source>
</reference>